<evidence type="ECO:0000259" key="2">
    <source>
        <dbReference type="Pfam" id="PF03781"/>
    </source>
</evidence>
<protein>
    <recommendedName>
        <fullName evidence="2">Sulfatase-modifying factor enzyme-like domain-containing protein</fullName>
    </recommendedName>
</protein>
<dbReference type="InterPro" id="IPR005532">
    <property type="entry name" value="SUMF_dom"/>
</dbReference>
<proteinExistence type="predicted"/>
<keyword evidence="1" id="KW-0732">Signal</keyword>
<feature type="domain" description="Sulfatase-modifying factor enzyme-like" evidence="2">
    <location>
        <begin position="142"/>
        <end position="325"/>
    </location>
</feature>
<dbReference type="PANTHER" id="PTHR23150:SF35">
    <property type="entry name" value="BLL6746 PROTEIN"/>
    <property type="match status" value="1"/>
</dbReference>
<feature type="signal peptide" evidence="1">
    <location>
        <begin position="1"/>
        <end position="18"/>
    </location>
</feature>
<reference evidence="3" key="1">
    <citation type="submission" date="2018-05" db="EMBL/GenBank/DDBJ databases">
        <authorList>
            <person name="Lanie J.A."/>
            <person name="Ng W.-L."/>
            <person name="Kazmierczak K.M."/>
            <person name="Andrzejewski T.M."/>
            <person name="Davidsen T.M."/>
            <person name="Wayne K.J."/>
            <person name="Tettelin H."/>
            <person name="Glass J.I."/>
            <person name="Rusch D."/>
            <person name="Podicherti R."/>
            <person name="Tsui H.-C.T."/>
            <person name="Winkler M.E."/>
        </authorList>
    </citation>
    <scope>NUCLEOTIDE SEQUENCE</scope>
    <source>
        <strain evidence="3">KNB</strain>
    </source>
</reference>
<feature type="chain" id="PRO_5015866258" description="Sulfatase-modifying factor enzyme-like domain-containing protein" evidence="1">
    <location>
        <begin position="19"/>
        <end position="330"/>
    </location>
</feature>
<dbReference type="GO" id="GO:0120147">
    <property type="term" value="F:formylglycine-generating oxidase activity"/>
    <property type="evidence" value="ECO:0007669"/>
    <property type="project" value="TreeGrafter"/>
</dbReference>
<dbReference type="EMBL" id="LS423452">
    <property type="protein sequence ID" value="SPS05894.1"/>
    <property type="molecule type" value="Genomic_DNA"/>
</dbReference>
<accession>A0A2X0RE03</accession>
<organism evidence="3">
    <name type="scientific">Candidatus Nitrotoga fabula</name>
    <dbReference type="NCBI Taxonomy" id="2182327"/>
    <lineage>
        <taxon>Bacteria</taxon>
        <taxon>Pseudomonadati</taxon>
        <taxon>Pseudomonadota</taxon>
        <taxon>Betaproteobacteria</taxon>
        <taxon>Nitrosomonadales</taxon>
        <taxon>Gallionellaceae</taxon>
        <taxon>Candidatus Nitrotoga</taxon>
    </lineage>
</organism>
<dbReference type="InterPro" id="IPR016187">
    <property type="entry name" value="CTDL_fold"/>
</dbReference>
<dbReference type="SUPFAM" id="SSF56436">
    <property type="entry name" value="C-type lectin-like"/>
    <property type="match status" value="1"/>
</dbReference>
<gene>
    <name evidence="3" type="ORF">NITFAB_1484</name>
</gene>
<dbReference type="InterPro" id="IPR051043">
    <property type="entry name" value="Sulfatase_Mod_Factor_Kinase"/>
</dbReference>
<dbReference type="PANTHER" id="PTHR23150">
    <property type="entry name" value="SULFATASE MODIFYING FACTOR 1, 2"/>
    <property type="match status" value="1"/>
</dbReference>
<dbReference type="InterPro" id="IPR042095">
    <property type="entry name" value="SUMF_sf"/>
</dbReference>
<dbReference type="Pfam" id="PF03781">
    <property type="entry name" value="FGE-sulfatase"/>
    <property type="match status" value="1"/>
</dbReference>
<evidence type="ECO:0000313" key="3">
    <source>
        <dbReference type="EMBL" id="SPS05894.1"/>
    </source>
</evidence>
<dbReference type="AlphaFoldDB" id="A0A2X0RE03"/>
<evidence type="ECO:0000256" key="1">
    <source>
        <dbReference type="SAM" id="SignalP"/>
    </source>
</evidence>
<dbReference type="Gene3D" id="3.90.1580.10">
    <property type="entry name" value="paralog of FGE (formylglycine-generating enzyme)"/>
    <property type="match status" value="1"/>
</dbReference>
<sequence>MKLIYVFLLLTLSLVASASTYAEGSVLTINCGGADVGAEVLVNGEFKGECPLDIKVPAGKLRLMVQKKVDDYNDRIYEQEIRLGEDVVKKIDVVLGVPQLNAEGKKLTLKSPSIELANADKLQEEKKICVHCPEMVPIPNTNFAIAKYTVTFQDWDACVVDSGCNGYRPSDKEWGRATRPVINVSWNDAQAYIKWLSNKTGNTYRLPTEEEWEIAARAGTTTDYYWGIFPFGDSTESVNANCNGCGSKWDNRTTAPVGSFKPNGYGLYDMSGNVWQWTDSCWGDDCSYRVLRGGSWNDTGTNIRISARFKDAVNERYHISGFRVAMTLKK</sequence>
<name>A0A2X0RE03_9PROT</name>